<feature type="domain" description="Reverse transcriptase" evidence="2">
    <location>
        <begin position="933"/>
        <end position="1212"/>
    </location>
</feature>
<feature type="region of interest" description="Disordered" evidence="1">
    <location>
        <begin position="356"/>
        <end position="445"/>
    </location>
</feature>
<evidence type="ECO:0000313" key="4">
    <source>
        <dbReference type="Proteomes" id="UP001172457"/>
    </source>
</evidence>
<reference evidence="3" key="1">
    <citation type="submission" date="2023-03" db="EMBL/GenBank/DDBJ databases">
        <title>Chromosome-scale reference genome and RAD-based genetic map of yellow starthistle (Centaurea solstitialis) reveal putative structural variation and QTLs associated with invader traits.</title>
        <authorList>
            <person name="Reatini B."/>
            <person name="Cang F.A."/>
            <person name="Jiang Q."/>
            <person name="Mckibben M.T.W."/>
            <person name="Barker M.S."/>
            <person name="Rieseberg L.H."/>
            <person name="Dlugosch K.M."/>
        </authorList>
    </citation>
    <scope>NUCLEOTIDE SEQUENCE</scope>
    <source>
        <strain evidence="3">CAN-66</strain>
        <tissue evidence="3">Leaf</tissue>
    </source>
</reference>
<dbReference type="EMBL" id="JARYMX010000012">
    <property type="protein sequence ID" value="KAJ9536672.1"/>
    <property type="molecule type" value="Genomic_DNA"/>
</dbReference>
<dbReference type="CDD" id="cd01650">
    <property type="entry name" value="RT_nLTR_like"/>
    <property type="match status" value="1"/>
</dbReference>
<dbReference type="SUPFAM" id="SSF56672">
    <property type="entry name" value="DNA/RNA polymerases"/>
    <property type="match status" value="1"/>
</dbReference>
<feature type="compositionally biased region" description="Basic and acidic residues" evidence="1">
    <location>
        <begin position="430"/>
        <end position="445"/>
    </location>
</feature>
<dbReference type="PROSITE" id="PS50878">
    <property type="entry name" value="RT_POL"/>
    <property type="match status" value="1"/>
</dbReference>
<proteinExistence type="predicted"/>
<dbReference type="InterPro" id="IPR026960">
    <property type="entry name" value="RVT-Znf"/>
</dbReference>
<evidence type="ECO:0000313" key="3">
    <source>
        <dbReference type="EMBL" id="KAJ9536672.1"/>
    </source>
</evidence>
<feature type="compositionally biased region" description="Polar residues" evidence="1">
    <location>
        <begin position="364"/>
        <end position="377"/>
    </location>
</feature>
<dbReference type="PANTHER" id="PTHR33116">
    <property type="entry name" value="REVERSE TRANSCRIPTASE ZINC-BINDING DOMAIN-CONTAINING PROTEIN-RELATED-RELATED"/>
    <property type="match status" value="1"/>
</dbReference>
<dbReference type="Pfam" id="PF13966">
    <property type="entry name" value="zf-RVT"/>
    <property type="match status" value="1"/>
</dbReference>
<dbReference type="SUPFAM" id="SSF56219">
    <property type="entry name" value="DNase I-like"/>
    <property type="match status" value="1"/>
</dbReference>
<dbReference type="InterPro" id="IPR036691">
    <property type="entry name" value="Endo/exonu/phosph_ase_sf"/>
</dbReference>
<name>A0AA38VVS5_9ASTR</name>
<evidence type="ECO:0000256" key="1">
    <source>
        <dbReference type="SAM" id="MobiDB-lite"/>
    </source>
</evidence>
<organism evidence="3 4">
    <name type="scientific">Centaurea solstitialis</name>
    <name type="common">yellow star-thistle</name>
    <dbReference type="NCBI Taxonomy" id="347529"/>
    <lineage>
        <taxon>Eukaryota</taxon>
        <taxon>Viridiplantae</taxon>
        <taxon>Streptophyta</taxon>
        <taxon>Embryophyta</taxon>
        <taxon>Tracheophyta</taxon>
        <taxon>Spermatophyta</taxon>
        <taxon>Magnoliopsida</taxon>
        <taxon>eudicotyledons</taxon>
        <taxon>Gunneridae</taxon>
        <taxon>Pentapetalae</taxon>
        <taxon>asterids</taxon>
        <taxon>campanulids</taxon>
        <taxon>Asterales</taxon>
        <taxon>Asteraceae</taxon>
        <taxon>Carduoideae</taxon>
        <taxon>Cardueae</taxon>
        <taxon>Centaureinae</taxon>
        <taxon>Centaurea</taxon>
    </lineage>
</organism>
<feature type="compositionally biased region" description="Polar residues" evidence="1">
    <location>
        <begin position="414"/>
        <end position="426"/>
    </location>
</feature>
<dbReference type="InterPro" id="IPR005135">
    <property type="entry name" value="Endo/exonuclease/phosphatase"/>
</dbReference>
<gene>
    <name evidence="3" type="ORF">OSB04_un000145</name>
</gene>
<accession>A0AA38VVS5</accession>
<dbReference type="Proteomes" id="UP001172457">
    <property type="component" value="Unassembled WGS sequence"/>
</dbReference>
<dbReference type="InterPro" id="IPR000477">
    <property type="entry name" value="RT_dom"/>
</dbReference>
<dbReference type="InterPro" id="IPR025558">
    <property type="entry name" value="DUF4283"/>
</dbReference>
<sequence length="1645" mass="185864">MDAMDQITAPEPSSDSVPQVSEGPRKSVFDRLEVDDRLKFKHGAGVSFAAAVGSTDSDSSLGFYPLADKGKSRVIIAEGLAKQVMKQHRTTLFGYFLGPRLPFPLVEKYTKAAWSKFGFSDAMMNSNGIYFFKFNDMGGATQVVEAGPLMIRGVPLFVAHWDPSKGLSKPIHTSCPLWVKLHNIPLVAFNKEGIGRIASALGVPKQMDACTASMCDKAWGRPGFAKVLVDVWAVGELKKEVQVVIPSLSGGEDVTVNVQVEYTWEPSQCSHCLIFGHKTATCAKAALLPKQKPVVKDEQGFIKVARKEWKPKVMEAHVMKPNASSNTVVGSTSGKDKEVMETVMVEVENVIESNVAGSAEDKITTSVDQPSPRTSNVKPADSTGVSPDGQPPKLSWVVEPSKQPSKPPIKGILKNTNRFTPLTMGSGSLDGKKIEGNNNAKKEVGSKKPVDVWNIRGLNASEKQWEVRSFVSNYSLHVCAILETHLRKEVLHSTCDRLFKRWSWISNQMYSELGTRIIIAWDNSVVDLMVLESHSQFMHCEIRFLDSHETFFVSFVYAANRGCERRLLWSGLRKFKVLIGNKPWLVAGDFNCLLFPHDALGGQSRRNGDMMEFVACLEDVDLFDLRYAGIHYSWCQSPKDESGLRRKLDRVLANTEFTTLFQETAVRFLPRGLSDHSPGMISFKADFRKRNFGFKFDNFLVHDACFLDLVKDGWAGHVDGNFMFRVLTKLKRLKGPLRRLRSSYGNLSEKANKLKHELDMIQLAMDLDPSNMDLRSDLEHYRLAYQQACWNDTSAAKQRAKVKWLSDGDANTKYFHQVVREKRHSHHIHTVCNSDGVFVYGQDVATAFVDYFKKIIGTRCDSLEPIIPLELFVTTVSNQDALHMIRPITDGEIRDALFHIGNDKAPGSDGFSSKFFKATWEITGPDILLAIHNFFYRGRLVRELNHTLICLLPKSVNATSVSDYRPIACCSVLYKCIAKIIVDRMKFALDGIVSKSQSAFIPGRKISDNILMAHELVVGYHLQRGPPRCAFKIDLRKAYDMVHWEYLFNMLKGFGFHPVLIRWIIEMVSTTSFSLCLNGESVGYFKGERGIRQGDPLSPYLFTIIMEGFSMLFKQCIAEAEDFGFHHGCSELQLTHLCFADDLFVFTYGDAASVGVLKKALDLFALRSGLSPNLQKSDVFFGNVAENERVAIMNCLPFRQGSFPIRYLGVPLSPVTLKASDYGYVVTKVKGRIQNWKSKFLSFGGRKQLITSVLQSFQLYWMSVFLFPSVVIHELEACFRDFLWAQGDSSKGKCKVAWALVCRPMDCGGLGFKRLSVWNRALISRNLWALANNHHSLWVNWILSFALRGVNLWSAKKSTRWSWAFAKMMTIRSEVRKFVFVRIGDGYSTNAWYDHWLTCGPLSEILPYRVFHSESYNTDSTVNQVLVATAGILPGSWLARCSELVNVEVPNLNMHQRDVICWDVNANTDSDFSIKRAYRSLDGMHDIIPWTKKVWFKGHIPKHAFCLWLAALNRLTTQDRIASWKDDPPDMRCSLCGTCMDSCSHLFFECNFSKQVWLIVKKKIHWHGAPNTWENIMLGLSDSTLPPSALLQKLGLEATVYFIWKERNKRLFTNERTPALQVAKEIIEVAQMRAAWKRRKTRLPT</sequence>
<feature type="region of interest" description="Disordered" evidence="1">
    <location>
        <begin position="1"/>
        <end position="25"/>
    </location>
</feature>
<dbReference type="InterPro" id="IPR043502">
    <property type="entry name" value="DNA/RNA_pol_sf"/>
</dbReference>
<protein>
    <recommendedName>
        <fullName evidence="2">Reverse transcriptase domain-containing protein</fullName>
    </recommendedName>
</protein>
<dbReference type="Gene3D" id="3.60.10.10">
    <property type="entry name" value="Endonuclease/exonuclease/phosphatase"/>
    <property type="match status" value="1"/>
</dbReference>
<keyword evidence="4" id="KW-1185">Reference proteome</keyword>
<dbReference type="Pfam" id="PF14111">
    <property type="entry name" value="DUF4283"/>
    <property type="match status" value="1"/>
</dbReference>
<comment type="caution">
    <text evidence="3">The sequence shown here is derived from an EMBL/GenBank/DDBJ whole genome shotgun (WGS) entry which is preliminary data.</text>
</comment>
<evidence type="ECO:0000259" key="2">
    <source>
        <dbReference type="PROSITE" id="PS50878"/>
    </source>
</evidence>
<dbReference type="Pfam" id="PF03372">
    <property type="entry name" value="Exo_endo_phos"/>
    <property type="match status" value="1"/>
</dbReference>
<dbReference type="GO" id="GO:0003824">
    <property type="term" value="F:catalytic activity"/>
    <property type="evidence" value="ECO:0007669"/>
    <property type="project" value="InterPro"/>
</dbReference>
<dbReference type="Pfam" id="PF00078">
    <property type="entry name" value="RVT_1"/>
    <property type="match status" value="1"/>
</dbReference>
<dbReference type="PANTHER" id="PTHR33116:SF84">
    <property type="entry name" value="RNA-DIRECTED DNA POLYMERASE"/>
    <property type="match status" value="1"/>
</dbReference>